<dbReference type="GO" id="GO:0035973">
    <property type="term" value="P:aggrephagy"/>
    <property type="evidence" value="ECO:0007669"/>
    <property type="project" value="TreeGrafter"/>
</dbReference>
<sequence length="61" mass="6703">METLTVLLQGSNTNAGIFREFGGARCVHNIVKYPQCRQHALMIIQQLVLSPSGDDDMGTLL</sequence>
<dbReference type="Ensembl" id="ENSSPUT00000004077.1">
    <property type="protein sequence ID" value="ENSSPUP00000003837.1"/>
    <property type="gene ID" value="ENSSPUG00000002957.1"/>
</dbReference>
<reference evidence="2" key="2">
    <citation type="submission" date="2025-09" db="UniProtKB">
        <authorList>
            <consortium name="Ensembl"/>
        </authorList>
    </citation>
    <scope>IDENTIFICATION</scope>
</reference>
<dbReference type="PANTHER" id="PTHR46108">
    <property type="entry name" value="BLUE CHEESE"/>
    <property type="match status" value="1"/>
</dbReference>
<evidence type="ECO:0000313" key="2">
    <source>
        <dbReference type="Ensembl" id="ENSSPUP00000003837.1"/>
    </source>
</evidence>
<keyword evidence="3" id="KW-1185">Reference proteome</keyword>
<accession>A0A8D0GEH6</accession>
<dbReference type="AlphaFoldDB" id="A0A8D0GEH6"/>
<dbReference type="PANTHER" id="PTHR46108:SF1">
    <property type="entry name" value="WD REPEAT AND FYVE DOMAIN-CONTAINING PROTEIN 3"/>
    <property type="match status" value="1"/>
</dbReference>
<protein>
    <submittedName>
        <fullName evidence="2">Uncharacterized protein</fullName>
    </submittedName>
</protein>
<dbReference type="InterPro" id="IPR051944">
    <property type="entry name" value="BEACH_domain_protein"/>
</dbReference>
<organism evidence="2 3">
    <name type="scientific">Sphenodon punctatus</name>
    <name type="common">Tuatara</name>
    <name type="synonym">Hatteria punctata</name>
    <dbReference type="NCBI Taxonomy" id="8508"/>
    <lineage>
        <taxon>Eukaryota</taxon>
        <taxon>Metazoa</taxon>
        <taxon>Chordata</taxon>
        <taxon>Craniata</taxon>
        <taxon>Vertebrata</taxon>
        <taxon>Euteleostomi</taxon>
        <taxon>Lepidosauria</taxon>
        <taxon>Sphenodontia</taxon>
        <taxon>Sphenodontidae</taxon>
        <taxon>Sphenodon</taxon>
    </lineage>
</organism>
<reference evidence="2" key="1">
    <citation type="submission" date="2025-08" db="UniProtKB">
        <authorList>
            <consortium name="Ensembl"/>
        </authorList>
    </citation>
    <scope>IDENTIFICATION</scope>
</reference>
<proteinExistence type="predicted"/>
<dbReference type="Proteomes" id="UP000694392">
    <property type="component" value="Unplaced"/>
</dbReference>
<keyword evidence="1" id="KW-0853">WD repeat</keyword>
<dbReference type="GeneTree" id="ENSGT00940000155680"/>
<evidence type="ECO:0000256" key="1">
    <source>
        <dbReference type="ARBA" id="ARBA00022574"/>
    </source>
</evidence>
<name>A0A8D0GEH6_SPHPU</name>
<evidence type="ECO:0000313" key="3">
    <source>
        <dbReference type="Proteomes" id="UP000694392"/>
    </source>
</evidence>